<dbReference type="SUPFAM" id="SSF54427">
    <property type="entry name" value="NTF2-like"/>
    <property type="match status" value="1"/>
</dbReference>
<dbReference type="EMBL" id="WSES01000002">
    <property type="protein sequence ID" value="MVW59535.1"/>
    <property type="molecule type" value="Genomic_DNA"/>
</dbReference>
<keyword evidence="1" id="KW-1133">Transmembrane helix</keyword>
<keyword evidence="1" id="KW-0472">Membrane</keyword>
<feature type="transmembrane region" description="Helical" evidence="1">
    <location>
        <begin position="12"/>
        <end position="35"/>
    </location>
</feature>
<evidence type="ECO:0000313" key="3">
    <source>
        <dbReference type="EMBL" id="MVW59535.1"/>
    </source>
</evidence>
<reference evidence="3 4" key="1">
    <citation type="submission" date="2019-12" db="EMBL/GenBank/DDBJ databases">
        <authorList>
            <person name="Li C."/>
            <person name="Zhao J."/>
        </authorList>
    </citation>
    <scope>NUCLEOTIDE SEQUENCE [LARGE SCALE GENOMIC DNA]</scope>
    <source>
        <strain evidence="3 4">NEAU-DD11</strain>
    </source>
</reference>
<dbReference type="GO" id="GO:0004683">
    <property type="term" value="F:calcium/calmodulin-dependent protein kinase activity"/>
    <property type="evidence" value="ECO:0007669"/>
    <property type="project" value="InterPro"/>
</dbReference>
<organism evidence="3 4">
    <name type="scientific">Massilia cellulosiltytica</name>
    <dbReference type="NCBI Taxonomy" id="2683234"/>
    <lineage>
        <taxon>Bacteria</taxon>
        <taxon>Pseudomonadati</taxon>
        <taxon>Pseudomonadota</taxon>
        <taxon>Betaproteobacteria</taxon>
        <taxon>Burkholderiales</taxon>
        <taxon>Oxalobacteraceae</taxon>
        <taxon>Telluria group</taxon>
        <taxon>Massilia</taxon>
    </lineage>
</organism>
<comment type="caution">
    <text evidence="3">The sequence shown here is derived from an EMBL/GenBank/DDBJ whole genome shotgun (WGS) entry which is preliminary data.</text>
</comment>
<sequence length="171" mass="18705">MRVCARQALASRVFGLGIPTAICCILAGCAGSAVAPDAQPGHCRRASEQEIIALFDRWNASLKTGDPHQVVANYAERSILLPTVSNVPRLTPADKEDYFRHFLESRPSGVIDLRFVDIACDTAVDAGLYTFTFGATGQVVHARYTFTYRWEGGKWLITSHHSSAMPEATPH</sequence>
<dbReference type="Pfam" id="PF08332">
    <property type="entry name" value="CaMKII_AD"/>
    <property type="match status" value="1"/>
</dbReference>
<proteinExistence type="predicted"/>
<dbReference type="Proteomes" id="UP000443353">
    <property type="component" value="Unassembled WGS sequence"/>
</dbReference>
<feature type="domain" description="Calcium/calmodulin-dependent protein kinase II association-domain" evidence="2">
    <location>
        <begin position="48"/>
        <end position="166"/>
    </location>
</feature>
<evidence type="ECO:0000313" key="4">
    <source>
        <dbReference type="Proteomes" id="UP000443353"/>
    </source>
</evidence>
<dbReference type="PROSITE" id="PS51257">
    <property type="entry name" value="PROKAR_LIPOPROTEIN"/>
    <property type="match status" value="1"/>
</dbReference>
<keyword evidence="1" id="KW-0812">Transmembrane</keyword>
<keyword evidence="4" id="KW-1185">Reference proteome</keyword>
<dbReference type="InterPro" id="IPR013543">
    <property type="entry name" value="Ca/CaM-dep_prot_kinase-assoc"/>
</dbReference>
<dbReference type="GO" id="GO:0005516">
    <property type="term" value="F:calmodulin binding"/>
    <property type="evidence" value="ECO:0007669"/>
    <property type="project" value="InterPro"/>
</dbReference>
<gene>
    <name evidence="3" type="ORF">GPY61_06300</name>
</gene>
<dbReference type="InterPro" id="IPR032710">
    <property type="entry name" value="NTF2-like_dom_sf"/>
</dbReference>
<dbReference type="AlphaFoldDB" id="A0A7X3FWW3"/>
<evidence type="ECO:0000256" key="1">
    <source>
        <dbReference type="SAM" id="Phobius"/>
    </source>
</evidence>
<dbReference type="NCBIfam" id="TIGR02246">
    <property type="entry name" value="SgcJ/EcaC family oxidoreductase"/>
    <property type="match status" value="1"/>
</dbReference>
<dbReference type="Gene3D" id="3.10.450.50">
    <property type="match status" value="1"/>
</dbReference>
<accession>A0A7X3FWW3</accession>
<name>A0A7X3FWW3_9BURK</name>
<dbReference type="RefSeq" id="WP_160407697.1">
    <property type="nucleotide sequence ID" value="NZ_WSES01000002.1"/>
</dbReference>
<protein>
    <submittedName>
        <fullName evidence="3">SgcJ/EcaC family oxidoreductase</fullName>
    </submittedName>
</protein>
<dbReference type="InterPro" id="IPR011944">
    <property type="entry name" value="Steroid_delta5-4_isomerase"/>
</dbReference>
<evidence type="ECO:0000259" key="2">
    <source>
        <dbReference type="Pfam" id="PF08332"/>
    </source>
</evidence>